<feature type="non-terminal residue" evidence="1">
    <location>
        <position position="64"/>
    </location>
</feature>
<proteinExistence type="predicted"/>
<reference evidence="1 2" key="1">
    <citation type="journal article" date="2020" name="IScience">
        <title>Genome Sequencing of the Endangered Kingdonia uniflora (Circaeasteraceae, Ranunculales) Reveals Potential Mechanisms of Evolutionary Specialization.</title>
        <authorList>
            <person name="Sun Y."/>
            <person name="Deng T."/>
            <person name="Zhang A."/>
            <person name="Moore M.J."/>
            <person name="Landis J.B."/>
            <person name="Lin N."/>
            <person name="Zhang H."/>
            <person name="Zhang X."/>
            <person name="Huang J."/>
            <person name="Zhang X."/>
            <person name="Sun H."/>
            <person name="Wang H."/>
        </authorList>
    </citation>
    <scope>NUCLEOTIDE SEQUENCE [LARGE SCALE GENOMIC DNA]</scope>
    <source>
        <strain evidence="1">TB1705</strain>
        <tissue evidence="1">Leaf</tissue>
    </source>
</reference>
<name>A0A7J7M9X0_9MAGN</name>
<evidence type="ECO:0000313" key="1">
    <source>
        <dbReference type="EMBL" id="KAF6151679.1"/>
    </source>
</evidence>
<comment type="caution">
    <text evidence="1">The sequence shown here is derived from an EMBL/GenBank/DDBJ whole genome shotgun (WGS) entry which is preliminary data.</text>
</comment>
<accession>A0A7J7M9X0</accession>
<gene>
    <name evidence="1" type="ORF">GIB67_039387</name>
</gene>
<keyword evidence="2" id="KW-1185">Reference proteome</keyword>
<organism evidence="1 2">
    <name type="scientific">Kingdonia uniflora</name>
    <dbReference type="NCBI Taxonomy" id="39325"/>
    <lineage>
        <taxon>Eukaryota</taxon>
        <taxon>Viridiplantae</taxon>
        <taxon>Streptophyta</taxon>
        <taxon>Embryophyta</taxon>
        <taxon>Tracheophyta</taxon>
        <taxon>Spermatophyta</taxon>
        <taxon>Magnoliopsida</taxon>
        <taxon>Ranunculales</taxon>
        <taxon>Circaeasteraceae</taxon>
        <taxon>Kingdonia</taxon>
    </lineage>
</organism>
<dbReference type="AlphaFoldDB" id="A0A7J7M9X0"/>
<sequence length="64" mass="7817">LIHNRLSLCQQFEGIILYTWGFDLNSTILRYQLKEEEKHHMHLEEQTLCIRKIKRYKSLSPLIF</sequence>
<dbReference type="EMBL" id="JACGCM010001663">
    <property type="protein sequence ID" value="KAF6151679.1"/>
    <property type="molecule type" value="Genomic_DNA"/>
</dbReference>
<evidence type="ECO:0000313" key="2">
    <source>
        <dbReference type="Proteomes" id="UP000541444"/>
    </source>
</evidence>
<protein>
    <submittedName>
        <fullName evidence="1">Uncharacterized protein</fullName>
    </submittedName>
</protein>
<dbReference type="Proteomes" id="UP000541444">
    <property type="component" value="Unassembled WGS sequence"/>
</dbReference>